<comment type="subcellular location">
    <subcellularLocation>
        <location evidence="7">Cytoplasm</location>
        <location evidence="7">Nucleoid</location>
    </subcellularLocation>
</comment>
<evidence type="ECO:0000256" key="6">
    <source>
        <dbReference type="ARBA" id="ARBA00023163"/>
    </source>
</evidence>
<dbReference type="InterPro" id="IPR020603">
    <property type="entry name" value="MraZ_dom"/>
</dbReference>
<dbReference type="InterPro" id="IPR038619">
    <property type="entry name" value="MraZ_sf"/>
</dbReference>
<dbReference type="AlphaFoldDB" id="A0A0C1QEZ4"/>
<dbReference type="PANTHER" id="PTHR34701">
    <property type="entry name" value="TRANSCRIPTIONAL REGULATOR MRAZ"/>
    <property type="match status" value="1"/>
</dbReference>
<feature type="domain" description="SpoVT-AbrB" evidence="8">
    <location>
        <begin position="81"/>
        <end position="124"/>
    </location>
</feature>
<dbReference type="SUPFAM" id="SSF89447">
    <property type="entry name" value="AbrB/MazE/MraZ-like"/>
    <property type="match status" value="1"/>
</dbReference>
<proteinExistence type="inferred from homology"/>
<comment type="subunit">
    <text evidence="7">Forms oligomers.</text>
</comment>
<protein>
    <recommendedName>
        <fullName evidence="1 7">Transcriptional regulator MraZ</fullName>
    </recommendedName>
</protein>
<dbReference type="Gene3D" id="3.40.1550.20">
    <property type="entry name" value="Transcriptional regulator MraZ domain"/>
    <property type="match status" value="1"/>
</dbReference>
<comment type="similarity">
    <text evidence="7">Belongs to the MraZ family.</text>
</comment>
<dbReference type="CDD" id="cd16320">
    <property type="entry name" value="MraZ_N"/>
    <property type="match status" value="1"/>
</dbReference>
<dbReference type="GO" id="GO:0009295">
    <property type="term" value="C:nucleoid"/>
    <property type="evidence" value="ECO:0007669"/>
    <property type="project" value="UniProtKB-SubCell"/>
</dbReference>
<dbReference type="InterPro" id="IPR007159">
    <property type="entry name" value="SpoVT-AbrB_dom"/>
</dbReference>
<keyword evidence="9" id="KW-0132">Cell division</keyword>
<dbReference type="PANTHER" id="PTHR34701:SF1">
    <property type="entry name" value="TRANSCRIPTIONAL REGULATOR MRAZ"/>
    <property type="match status" value="1"/>
</dbReference>
<keyword evidence="5 7" id="KW-0238">DNA-binding</keyword>
<dbReference type="InterPro" id="IPR035642">
    <property type="entry name" value="MraZ_N"/>
</dbReference>
<dbReference type="Proteomes" id="UP000031327">
    <property type="component" value="Unassembled WGS sequence"/>
</dbReference>
<accession>A0A0C1QEZ4</accession>
<keyword evidence="3" id="KW-0677">Repeat</keyword>
<dbReference type="CDD" id="cd16321">
    <property type="entry name" value="MraZ_C"/>
    <property type="match status" value="1"/>
</dbReference>
<comment type="caution">
    <text evidence="9">The sequence shown here is derived from an EMBL/GenBank/DDBJ whole genome shotgun (WGS) entry which is preliminary data.</text>
</comment>
<dbReference type="OrthoDB" id="9807753at2"/>
<evidence type="ECO:0000256" key="3">
    <source>
        <dbReference type="ARBA" id="ARBA00022737"/>
    </source>
</evidence>
<organism evidence="9 10">
    <name type="scientific">Pseudoalteromonas luteoviolacea</name>
    <dbReference type="NCBI Taxonomy" id="43657"/>
    <lineage>
        <taxon>Bacteria</taxon>
        <taxon>Pseudomonadati</taxon>
        <taxon>Pseudomonadota</taxon>
        <taxon>Gammaproteobacteria</taxon>
        <taxon>Alteromonadales</taxon>
        <taxon>Pseudoalteromonadaceae</taxon>
        <taxon>Pseudoalteromonas</taxon>
    </lineage>
</organism>
<dbReference type="GO" id="GO:2000143">
    <property type="term" value="P:negative regulation of DNA-templated transcription initiation"/>
    <property type="evidence" value="ECO:0007669"/>
    <property type="project" value="TreeGrafter"/>
</dbReference>
<dbReference type="GO" id="GO:0005737">
    <property type="term" value="C:cytoplasm"/>
    <property type="evidence" value="ECO:0007669"/>
    <property type="project" value="UniProtKB-UniRule"/>
</dbReference>
<evidence type="ECO:0000256" key="1">
    <source>
        <dbReference type="ARBA" id="ARBA00013860"/>
    </source>
</evidence>
<evidence type="ECO:0000313" key="9">
    <source>
        <dbReference type="EMBL" id="KID57905.1"/>
    </source>
</evidence>
<evidence type="ECO:0000256" key="7">
    <source>
        <dbReference type="HAMAP-Rule" id="MF_01008"/>
    </source>
</evidence>
<evidence type="ECO:0000256" key="2">
    <source>
        <dbReference type="ARBA" id="ARBA00022490"/>
    </source>
</evidence>
<keyword evidence="6 7" id="KW-0804">Transcription</keyword>
<evidence type="ECO:0000256" key="4">
    <source>
        <dbReference type="ARBA" id="ARBA00023015"/>
    </source>
</evidence>
<dbReference type="Pfam" id="PF02381">
    <property type="entry name" value="MraZ"/>
    <property type="match status" value="2"/>
</dbReference>
<sequence length="152" mass="17594">MFRGANLISLDDKGRFSIPTKYRDTLLSEEMGTVICTIAINEPCLWVYPLSEWQDIEARLQKLSNTNPRVRRWQRMLLGHATEYQLDKNGRILLAPALRSYANLGKKVMLVGLLNKFEIWDEARWNEQMQLDTEIERSGDVEDSSDLDGFSL</sequence>
<keyword evidence="4 7" id="KW-0805">Transcription regulation</keyword>
<keyword evidence="2 7" id="KW-0963">Cytoplasm</keyword>
<reference evidence="9 10" key="1">
    <citation type="submission" date="2014-12" db="EMBL/GenBank/DDBJ databases">
        <title>Draft Genome Sequence of Pseudoalteromonas luteoviolacea HI1.</title>
        <authorList>
            <person name="Asahina A.Y."/>
            <person name="Hadfield M.G."/>
        </authorList>
    </citation>
    <scope>NUCLEOTIDE SEQUENCE [LARGE SCALE GENOMIC DNA]</scope>
    <source>
        <strain evidence="9 10">HI1</strain>
    </source>
</reference>
<gene>
    <name evidence="7" type="primary">mraZ</name>
    <name evidence="9" type="ORF">JF50_03935</name>
</gene>
<evidence type="ECO:0000256" key="5">
    <source>
        <dbReference type="ARBA" id="ARBA00023125"/>
    </source>
</evidence>
<dbReference type="GO" id="GO:0051301">
    <property type="term" value="P:cell division"/>
    <property type="evidence" value="ECO:0007669"/>
    <property type="project" value="UniProtKB-KW"/>
</dbReference>
<dbReference type="PROSITE" id="PS51740">
    <property type="entry name" value="SPOVT_ABRB"/>
    <property type="match status" value="2"/>
</dbReference>
<dbReference type="NCBIfam" id="TIGR00242">
    <property type="entry name" value="division/cell wall cluster transcriptional repressor MraZ"/>
    <property type="match status" value="1"/>
</dbReference>
<dbReference type="InterPro" id="IPR037914">
    <property type="entry name" value="SpoVT-AbrB_sf"/>
</dbReference>
<dbReference type="GO" id="GO:0000976">
    <property type="term" value="F:transcription cis-regulatory region binding"/>
    <property type="evidence" value="ECO:0007669"/>
    <property type="project" value="TreeGrafter"/>
</dbReference>
<dbReference type="EMBL" id="JWIC01000004">
    <property type="protein sequence ID" value="KID57905.1"/>
    <property type="molecule type" value="Genomic_DNA"/>
</dbReference>
<dbReference type="InterPro" id="IPR003444">
    <property type="entry name" value="MraZ"/>
</dbReference>
<name>A0A0C1QEZ4_9GAMM</name>
<dbReference type="GO" id="GO:0003700">
    <property type="term" value="F:DNA-binding transcription factor activity"/>
    <property type="evidence" value="ECO:0007669"/>
    <property type="project" value="UniProtKB-UniRule"/>
</dbReference>
<evidence type="ECO:0000259" key="8">
    <source>
        <dbReference type="PROSITE" id="PS51740"/>
    </source>
</evidence>
<dbReference type="HAMAP" id="MF_01008">
    <property type="entry name" value="MraZ"/>
    <property type="match status" value="1"/>
</dbReference>
<evidence type="ECO:0000313" key="10">
    <source>
        <dbReference type="Proteomes" id="UP000031327"/>
    </source>
</evidence>
<keyword evidence="9" id="KW-0131">Cell cycle</keyword>
<feature type="domain" description="SpoVT-AbrB" evidence="8">
    <location>
        <begin position="5"/>
        <end position="52"/>
    </location>
</feature>
<dbReference type="RefSeq" id="WP_039608202.1">
    <property type="nucleotide sequence ID" value="NZ_JWIC01000004.1"/>
</dbReference>
<dbReference type="InterPro" id="IPR035644">
    <property type="entry name" value="MraZ_C"/>
</dbReference>